<keyword evidence="1" id="KW-1133">Transmembrane helix</keyword>
<keyword evidence="1" id="KW-0812">Transmembrane</keyword>
<keyword evidence="1" id="KW-0472">Membrane</keyword>
<evidence type="ECO:0000313" key="2">
    <source>
        <dbReference type="EMBL" id="PZO85053.1"/>
    </source>
</evidence>
<dbReference type="Proteomes" id="UP000249557">
    <property type="component" value="Unassembled WGS sequence"/>
</dbReference>
<reference evidence="2 3" key="1">
    <citation type="submission" date="2017-08" db="EMBL/GenBank/DDBJ databases">
        <title>Infants hospitalized years apart are colonized by the same room-sourced microbial strains.</title>
        <authorList>
            <person name="Brooks B."/>
            <person name="Olm M.R."/>
            <person name="Firek B.A."/>
            <person name="Baker R."/>
            <person name="Thomas B.C."/>
            <person name="Morowitz M.J."/>
            <person name="Banfield J.F."/>
        </authorList>
    </citation>
    <scope>NUCLEOTIDE SEQUENCE [LARGE SCALE GENOMIC DNA]</scope>
    <source>
        <strain evidence="2">S2_018_000_R2_104</strain>
    </source>
</reference>
<dbReference type="EMBL" id="QFNK01000160">
    <property type="protein sequence ID" value="PZO85053.1"/>
    <property type="molecule type" value="Genomic_DNA"/>
</dbReference>
<organism evidence="2 3">
    <name type="scientific">Micavibrio aeruginosavorus</name>
    <dbReference type="NCBI Taxonomy" id="349221"/>
    <lineage>
        <taxon>Bacteria</taxon>
        <taxon>Pseudomonadati</taxon>
        <taxon>Bdellovibrionota</taxon>
        <taxon>Bdellovibrionia</taxon>
        <taxon>Bdellovibrionales</taxon>
        <taxon>Pseudobdellovibrionaceae</taxon>
        <taxon>Micavibrio</taxon>
    </lineage>
</organism>
<feature type="transmembrane region" description="Helical" evidence="1">
    <location>
        <begin position="50"/>
        <end position="69"/>
    </location>
</feature>
<accession>A0A2W4ZRL8</accession>
<protein>
    <submittedName>
        <fullName evidence="2">Uncharacterized protein</fullName>
    </submittedName>
</protein>
<dbReference type="AlphaFoldDB" id="A0A2W4ZRL8"/>
<evidence type="ECO:0000256" key="1">
    <source>
        <dbReference type="SAM" id="Phobius"/>
    </source>
</evidence>
<evidence type="ECO:0000313" key="3">
    <source>
        <dbReference type="Proteomes" id="UP000249557"/>
    </source>
</evidence>
<gene>
    <name evidence="2" type="ORF">DI626_07840</name>
</gene>
<feature type="transmembrane region" description="Helical" evidence="1">
    <location>
        <begin position="12"/>
        <end position="35"/>
    </location>
</feature>
<sequence length="91" mass="10310">MKEEIRINLMTARILQFCADIFAVFGVILFGYIYFHSFSDNPVHALRDPFFVVTILIPFLPAAVLAFAASRKRKKVQAMVDRMNAEKSGGQ</sequence>
<proteinExistence type="predicted"/>
<name>A0A2W4ZRL8_9BACT</name>
<comment type="caution">
    <text evidence="2">The sequence shown here is derived from an EMBL/GenBank/DDBJ whole genome shotgun (WGS) entry which is preliminary data.</text>
</comment>